<proteinExistence type="predicted"/>
<dbReference type="Pfam" id="PF09509">
    <property type="entry name" value="Hypoth_Ymh"/>
    <property type="match status" value="1"/>
</dbReference>
<evidence type="ECO:0000313" key="2">
    <source>
        <dbReference type="EMBL" id="TCD03222.1"/>
    </source>
</evidence>
<reference evidence="2 3" key="1">
    <citation type="submission" date="2019-02" db="EMBL/GenBank/DDBJ databases">
        <title>Pedobacter sp. RP-1-14 sp. nov., isolated from Arctic soil.</title>
        <authorList>
            <person name="Dahal R.H."/>
        </authorList>
    </citation>
    <scope>NUCLEOTIDE SEQUENCE [LARGE SCALE GENOMIC DNA]</scope>
    <source>
        <strain evidence="2 3">RP-1-14</strain>
    </source>
</reference>
<dbReference type="AlphaFoldDB" id="A0A4R0NQ99"/>
<name>A0A4R0NQ99_9SPHI</name>
<organism evidence="2 3">
    <name type="scientific">Pedobacter psychroterrae</name>
    <dbReference type="NCBI Taxonomy" id="2530453"/>
    <lineage>
        <taxon>Bacteria</taxon>
        <taxon>Pseudomonadati</taxon>
        <taxon>Bacteroidota</taxon>
        <taxon>Sphingobacteriia</taxon>
        <taxon>Sphingobacteriales</taxon>
        <taxon>Sphingobacteriaceae</taxon>
        <taxon>Pedobacter</taxon>
    </lineage>
</organism>
<dbReference type="NCBIfam" id="TIGR02391">
    <property type="entry name" value="hypoth_ymh"/>
    <property type="match status" value="1"/>
</dbReference>
<feature type="domain" description="Conserved hypothetical protein CHP02391" evidence="1">
    <location>
        <begin position="143"/>
        <end position="263"/>
    </location>
</feature>
<keyword evidence="3" id="KW-1185">Reference proteome</keyword>
<dbReference type="InterPro" id="IPR012654">
    <property type="entry name" value="CHP02391"/>
</dbReference>
<dbReference type="RefSeq" id="WP_131593623.1">
    <property type="nucleotide sequence ID" value="NZ_SJSL01000001.1"/>
</dbReference>
<evidence type="ECO:0000259" key="1">
    <source>
        <dbReference type="Pfam" id="PF09509"/>
    </source>
</evidence>
<protein>
    <submittedName>
        <fullName evidence="2">TIGR02391 family protein</fullName>
    </submittedName>
</protein>
<accession>A0A4R0NQ99</accession>
<comment type="caution">
    <text evidence="2">The sequence shown here is derived from an EMBL/GenBank/DDBJ whole genome shotgun (WGS) entry which is preliminary data.</text>
</comment>
<dbReference type="Proteomes" id="UP000293347">
    <property type="component" value="Unassembled WGS sequence"/>
</dbReference>
<gene>
    <name evidence="2" type="ORF">EZ437_04410</name>
</gene>
<sequence>MGNTEKQPIITEIFLESICAMIADTNEGLTGSEITKILADCKLTDHSPMLNKRTRLYNAFVLYQNTSQCSNGILKFLSHAMHPARYMKNHELFQYRLNEVNKRLSFIGLELTKEAKYKKVTAARTLTEAQERASHYKSKLELRNIHPEVFKYCNAELVQENYFHSVFEGVKSVAQRLRDTTGVHADGNVLVDVVFSTANPLLRINPLLTDTQKSEHFGLSSMIKGLLGLIRNPTAHTPKIKFVINEDEALDIMTIVSYVHKKLDQSF</sequence>
<evidence type="ECO:0000313" key="3">
    <source>
        <dbReference type="Proteomes" id="UP000293347"/>
    </source>
</evidence>
<dbReference type="OrthoDB" id="1863356at2"/>
<dbReference type="EMBL" id="SJSL01000001">
    <property type="protein sequence ID" value="TCD03222.1"/>
    <property type="molecule type" value="Genomic_DNA"/>
</dbReference>